<evidence type="ECO:0000313" key="6">
    <source>
        <dbReference type="EMBL" id="MBM7572690.1"/>
    </source>
</evidence>
<dbReference type="Gene3D" id="1.10.10.10">
    <property type="entry name" value="Winged helix-like DNA-binding domain superfamily/Winged helix DNA-binding domain"/>
    <property type="match status" value="1"/>
</dbReference>
<dbReference type="EMBL" id="JAFBDR010000020">
    <property type="protein sequence ID" value="MBM7572690.1"/>
    <property type="molecule type" value="Genomic_DNA"/>
</dbReference>
<dbReference type="PANTHER" id="PTHR30136">
    <property type="entry name" value="HELIX-TURN-HELIX TRANSCRIPTIONAL REGULATOR, ICLR FAMILY"/>
    <property type="match status" value="1"/>
</dbReference>
<dbReference type="PROSITE" id="PS51078">
    <property type="entry name" value="ICLR_ED"/>
    <property type="match status" value="1"/>
</dbReference>
<dbReference type="PROSITE" id="PS51077">
    <property type="entry name" value="HTH_ICLR"/>
    <property type="match status" value="1"/>
</dbReference>
<dbReference type="Pfam" id="PF01614">
    <property type="entry name" value="IclR_C"/>
    <property type="match status" value="1"/>
</dbReference>
<dbReference type="GO" id="GO:0003677">
    <property type="term" value="F:DNA binding"/>
    <property type="evidence" value="ECO:0007669"/>
    <property type="project" value="UniProtKB-KW"/>
</dbReference>
<dbReference type="RefSeq" id="WP_204501279.1">
    <property type="nucleotide sequence ID" value="NZ_JAFBDR010000020.1"/>
</dbReference>
<evidence type="ECO:0000259" key="4">
    <source>
        <dbReference type="PROSITE" id="PS51077"/>
    </source>
</evidence>
<keyword evidence="1" id="KW-0805">Transcription regulation</keyword>
<dbReference type="InterPro" id="IPR036388">
    <property type="entry name" value="WH-like_DNA-bd_sf"/>
</dbReference>
<feature type="domain" description="IclR-ED" evidence="5">
    <location>
        <begin position="61"/>
        <end position="242"/>
    </location>
</feature>
<dbReference type="InterPro" id="IPR036390">
    <property type="entry name" value="WH_DNA-bd_sf"/>
</dbReference>
<protein>
    <submittedName>
        <fullName evidence="6">DNA-binding IclR family transcriptional regulator</fullName>
    </submittedName>
</protein>
<keyword evidence="2 6" id="KW-0238">DNA-binding</keyword>
<comment type="caution">
    <text evidence="6">The sequence shown here is derived from an EMBL/GenBank/DDBJ whole genome shotgun (WGS) entry which is preliminary data.</text>
</comment>
<reference evidence="6 7" key="1">
    <citation type="submission" date="2021-01" db="EMBL/GenBank/DDBJ databases">
        <title>Genomic Encyclopedia of Type Strains, Phase IV (KMG-IV): sequencing the most valuable type-strain genomes for metagenomic binning, comparative biology and taxonomic classification.</title>
        <authorList>
            <person name="Goeker M."/>
        </authorList>
    </citation>
    <scope>NUCLEOTIDE SEQUENCE [LARGE SCALE GENOMIC DNA]</scope>
    <source>
        <strain evidence="6 7">DSM 23711</strain>
    </source>
</reference>
<proteinExistence type="predicted"/>
<dbReference type="PANTHER" id="PTHR30136:SF35">
    <property type="entry name" value="HTH-TYPE TRANSCRIPTIONAL REGULATOR RV1719"/>
    <property type="match status" value="1"/>
</dbReference>
<evidence type="ECO:0000256" key="2">
    <source>
        <dbReference type="ARBA" id="ARBA00023125"/>
    </source>
</evidence>
<dbReference type="Proteomes" id="UP001296943">
    <property type="component" value="Unassembled WGS sequence"/>
</dbReference>
<keyword evidence="3" id="KW-0804">Transcription</keyword>
<feature type="domain" description="HTH iclR-type" evidence="4">
    <location>
        <begin position="1"/>
        <end position="60"/>
    </location>
</feature>
<dbReference type="SMART" id="SM00346">
    <property type="entry name" value="HTH_ICLR"/>
    <property type="match status" value="1"/>
</dbReference>
<dbReference type="InterPro" id="IPR005471">
    <property type="entry name" value="Tscrpt_reg_IclR_N"/>
</dbReference>
<evidence type="ECO:0000256" key="1">
    <source>
        <dbReference type="ARBA" id="ARBA00023015"/>
    </source>
</evidence>
<dbReference type="Gene3D" id="3.30.450.40">
    <property type="match status" value="1"/>
</dbReference>
<sequence>MSAEKTLEILNLFDFNTRELTVPQMAEMLNQPQSSVYRNLRLLKVKGFIIESNGSYKLGYRFIKLANIVKSDISIGSIARPIMTQLTKDIGETSILLIRSEYNAVCLETIPSHQPIKVSSEQGGILPLYGGAASKIILAHMEEKFVDELFEKGLVKKHTENTIVDPILLKKNLKEIREKGYCISDSEIDYGVVSLGVPIRDMENKVIASLSIAGPRDRVLNMDKEKIISKLNNAVKEVNKFI</sequence>
<gene>
    <name evidence="6" type="ORF">JOC48_003221</name>
</gene>
<accession>A0ABS2N3H7</accession>
<name>A0ABS2N3H7_9BACI</name>
<organism evidence="6 7">
    <name type="scientific">Aquibacillus albus</name>
    <dbReference type="NCBI Taxonomy" id="1168171"/>
    <lineage>
        <taxon>Bacteria</taxon>
        <taxon>Bacillati</taxon>
        <taxon>Bacillota</taxon>
        <taxon>Bacilli</taxon>
        <taxon>Bacillales</taxon>
        <taxon>Bacillaceae</taxon>
        <taxon>Aquibacillus</taxon>
    </lineage>
</organism>
<evidence type="ECO:0000256" key="3">
    <source>
        <dbReference type="ARBA" id="ARBA00023163"/>
    </source>
</evidence>
<dbReference type="SUPFAM" id="SSF46785">
    <property type="entry name" value="Winged helix' DNA-binding domain"/>
    <property type="match status" value="1"/>
</dbReference>
<dbReference type="SUPFAM" id="SSF55781">
    <property type="entry name" value="GAF domain-like"/>
    <property type="match status" value="1"/>
</dbReference>
<dbReference type="InterPro" id="IPR050707">
    <property type="entry name" value="HTH_MetabolicPath_Reg"/>
</dbReference>
<dbReference type="Pfam" id="PF09339">
    <property type="entry name" value="HTH_IclR"/>
    <property type="match status" value="1"/>
</dbReference>
<evidence type="ECO:0000313" key="7">
    <source>
        <dbReference type="Proteomes" id="UP001296943"/>
    </source>
</evidence>
<dbReference type="InterPro" id="IPR029016">
    <property type="entry name" value="GAF-like_dom_sf"/>
</dbReference>
<evidence type="ECO:0000259" key="5">
    <source>
        <dbReference type="PROSITE" id="PS51078"/>
    </source>
</evidence>
<keyword evidence="7" id="KW-1185">Reference proteome</keyword>
<dbReference type="InterPro" id="IPR014757">
    <property type="entry name" value="Tscrpt_reg_IclR_C"/>
</dbReference>